<dbReference type="SUPFAM" id="SSF54427">
    <property type="entry name" value="NTF2-like"/>
    <property type="match status" value="1"/>
</dbReference>
<organism evidence="1">
    <name type="scientific">marine sediment metagenome</name>
    <dbReference type="NCBI Taxonomy" id="412755"/>
    <lineage>
        <taxon>unclassified sequences</taxon>
        <taxon>metagenomes</taxon>
        <taxon>ecological metagenomes</taxon>
    </lineage>
</organism>
<dbReference type="AlphaFoldDB" id="A0A0F9KVC0"/>
<evidence type="ECO:0000313" key="1">
    <source>
        <dbReference type="EMBL" id="KKM85653.1"/>
    </source>
</evidence>
<dbReference type="EMBL" id="LAZR01007376">
    <property type="protein sequence ID" value="KKM85653.1"/>
    <property type="molecule type" value="Genomic_DNA"/>
</dbReference>
<protein>
    <recommendedName>
        <fullName evidence="2">Phosphoribosyl-AMP cyclohydrolase</fullName>
    </recommendedName>
</protein>
<proteinExistence type="predicted"/>
<dbReference type="InterPro" id="IPR016878">
    <property type="entry name" value="MICAH-like"/>
</dbReference>
<dbReference type="Gene3D" id="3.10.450.50">
    <property type="match status" value="1"/>
</dbReference>
<dbReference type="PIRSF" id="PIRSF028288">
    <property type="entry name" value="UCP028288"/>
    <property type="match status" value="1"/>
</dbReference>
<sequence>MNKLTLVSAILASSMMTPAIADDHGMKLEDINKAQQSWAKAIVEIGQAKIDGKDYESVAKQKVSQLYDFDDGTVLFKPTKAAEDQFRNSYDEAISYFVGGMVSEDTGFALQPWTNVRFENEDVALKTDYAVAMGNYYFTDQAGKEVKVEYTFGYTLAEDGSIKIDLHHSSLPYQP</sequence>
<evidence type="ECO:0008006" key="2">
    <source>
        <dbReference type="Google" id="ProtNLM"/>
    </source>
</evidence>
<comment type="caution">
    <text evidence="1">The sequence shown here is derived from an EMBL/GenBank/DDBJ whole genome shotgun (WGS) entry which is preliminary data.</text>
</comment>
<reference evidence="1" key="1">
    <citation type="journal article" date="2015" name="Nature">
        <title>Complex archaea that bridge the gap between prokaryotes and eukaryotes.</title>
        <authorList>
            <person name="Spang A."/>
            <person name="Saw J.H."/>
            <person name="Jorgensen S.L."/>
            <person name="Zaremba-Niedzwiedzka K."/>
            <person name="Martijn J."/>
            <person name="Lind A.E."/>
            <person name="van Eijk R."/>
            <person name="Schleper C."/>
            <person name="Guy L."/>
            <person name="Ettema T.J."/>
        </authorList>
    </citation>
    <scope>NUCLEOTIDE SEQUENCE</scope>
</reference>
<name>A0A0F9KVC0_9ZZZZ</name>
<gene>
    <name evidence="1" type="ORF">LCGC14_1286900</name>
</gene>
<accession>A0A0F9KVC0</accession>
<dbReference type="InterPro" id="IPR032710">
    <property type="entry name" value="NTF2-like_dom_sf"/>
</dbReference>